<protein>
    <recommendedName>
        <fullName evidence="3">Reverse transcriptase zinc-binding domain-containing protein</fullName>
    </recommendedName>
</protein>
<gene>
    <name evidence="1" type="ORF">C1645_775188</name>
</gene>
<dbReference type="OrthoDB" id="2408008at2759"/>
<evidence type="ECO:0008006" key="3">
    <source>
        <dbReference type="Google" id="ProtNLM"/>
    </source>
</evidence>
<evidence type="ECO:0000313" key="2">
    <source>
        <dbReference type="Proteomes" id="UP000265703"/>
    </source>
</evidence>
<keyword evidence="2" id="KW-1185">Reference proteome</keyword>
<organism evidence="1 2">
    <name type="scientific">Glomus cerebriforme</name>
    <dbReference type="NCBI Taxonomy" id="658196"/>
    <lineage>
        <taxon>Eukaryota</taxon>
        <taxon>Fungi</taxon>
        <taxon>Fungi incertae sedis</taxon>
        <taxon>Mucoromycota</taxon>
        <taxon>Glomeromycotina</taxon>
        <taxon>Glomeromycetes</taxon>
        <taxon>Glomerales</taxon>
        <taxon>Glomeraceae</taxon>
        <taxon>Glomus</taxon>
    </lineage>
</organism>
<proteinExistence type="predicted"/>
<comment type="caution">
    <text evidence="1">The sequence shown here is derived from an EMBL/GenBank/DDBJ whole genome shotgun (WGS) entry which is preliminary data.</text>
</comment>
<evidence type="ECO:0000313" key="1">
    <source>
        <dbReference type="EMBL" id="RIA88336.1"/>
    </source>
</evidence>
<name>A0A397SUR6_9GLOM</name>
<dbReference type="Proteomes" id="UP000265703">
    <property type="component" value="Unassembled WGS sequence"/>
</dbReference>
<dbReference type="EMBL" id="QKYT01000268">
    <property type="protein sequence ID" value="RIA88336.1"/>
    <property type="molecule type" value="Genomic_DNA"/>
</dbReference>
<dbReference type="STRING" id="658196.A0A397SUR6"/>
<reference evidence="1 2" key="1">
    <citation type="submission" date="2018-06" db="EMBL/GenBank/DDBJ databases">
        <title>Comparative genomics reveals the genomic features of Rhizophagus irregularis, R. cerebriforme, R. diaphanum and Gigaspora rosea, and their symbiotic lifestyle signature.</title>
        <authorList>
            <person name="Morin E."/>
            <person name="San Clemente H."/>
            <person name="Chen E.C.H."/>
            <person name="De La Providencia I."/>
            <person name="Hainaut M."/>
            <person name="Kuo A."/>
            <person name="Kohler A."/>
            <person name="Murat C."/>
            <person name="Tang N."/>
            <person name="Roy S."/>
            <person name="Loubradou J."/>
            <person name="Henrissat B."/>
            <person name="Grigoriev I.V."/>
            <person name="Corradi N."/>
            <person name="Roux C."/>
            <person name="Martin F.M."/>
        </authorList>
    </citation>
    <scope>NUCLEOTIDE SEQUENCE [LARGE SCALE GENOMIC DNA]</scope>
    <source>
        <strain evidence="1 2">DAOM 227022</strain>
    </source>
</reference>
<dbReference type="AlphaFoldDB" id="A0A397SUR6"/>
<sequence length="217" mass="24813">MKSNILNDLADSLAKDGALLTSPIHINFKHLPNQNATLTWMNLGPLERPARKWATDVFSCKHFKDLINSSNTRHLFELCNNIPIDFSLTKHWLNYNQFSSITSLALSSYISYKIKSLNHLLPICDILQRNLPNVYPKSPIPCPSCNTSLDSNSHIIRCPHYSTHLTNLLISHKTSLIEFLFDKQPTPDYHSKNIITVWINSLSIFHDQNINSPHDNL</sequence>
<accession>A0A397SUR6</accession>